<dbReference type="Proteomes" id="UP000828048">
    <property type="component" value="Chromosome 6"/>
</dbReference>
<proteinExistence type="predicted"/>
<protein>
    <submittedName>
        <fullName evidence="1">Uncharacterized protein</fullName>
    </submittedName>
</protein>
<accession>A0ACB7XB57</accession>
<evidence type="ECO:0000313" key="1">
    <source>
        <dbReference type="EMBL" id="KAH7837952.1"/>
    </source>
</evidence>
<sequence length="199" mass="22466">MAPFRVADGDRSGSRRRRLRKRYSSELSGSSSDSEKKGKIEVMEDVDYRYYGNGSYLCLSPDDSDQGDSDEGDRKMTKAEHEIYNKQILETGGFDVDVPPGVSSCCLILPQPNFEKDPLLFKEVKRCARNAIEFYNQNHKANYRFLRVVKLASAFCDGNMHYITFEANAKGAAPMCFQAEVSAGFAKSELNVIMCRRKP</sequence>
<evidence type="ECO:0000313" key="2">
    <source>
        <dbReference type="Proteomes" id="UP000828048"/>
    </source>
</evidence>
<comment type="caution">
    <text evidence="1">The sequence shown here is derived from an EMBL/GenBank/DDBJ whole genome shotgun (WGS) entry which is preliminary data.</text>
</comment>
<keyword evidence="2" id="KW-1185">Reference proteome</keyword>
<dbReference type="EMBL" id="CM037156">
    <property type="protein sequence ID" value="KAH7837952.1"/>
    <property type="molecule type" value="Genomic_DNA"/>
</dbReference>
<reference evidence="1 2" key="1">
    <citation type="journal article" date="2021" name="Hortic Res">
        <title>High-quality reference genome and annotation aids understanding of berry development for evergreen blueberry (Vaccinium darrowii).</title>
        <authorList>
            <person name="Yu J."/>
            <person name="Hulse-Kemp A.M."/>
            <person name="Babiker E."/>
            <person name="Staton M."/>
        </authorList>
    </citation>
    <scope>NUCLEOTIDE SEQUENCE [LARGE SCALE GENOMIC DNA]</scope>
    <source>
        <strain evidence="2">cv. NJ 8807/NJ 8810</strain>
        <tissue evidence="1">Young leaf</tissue>
    </source>
</reference>
<gene>
    <name evidence="1" type="ORF">Vadar_020030</name>
</gene>
<name>A0ACB7XB57_9ERIC</name>
<organism evidence="1 2">
    <name type="scientific">Vaccinium darrowii</name>
    <dbReference type="NCBI Taxonomy" id="229202"/>
    <lineage>
        <taxon>Eukaryota</taxon>
        <taxon>Viridiplantae</taxon>
        <taxon>Streptophyta</taxon>
        <taxon>Embryophyta</taxon>
        <taxon>Tracheophyta</taxon>
        <taxon>Spermatophyta</taxon>
        <taxon>Magnoliopsida</taxon>
        <taxon>eudicotyledons</taxon>
        <taxon>Gunneridae</taxon>
        <taxon>Pentapetalae</taxon>
        <taxon>asterids</taxon>
        <taxon>Ericales</taxon>
        <taxon>Ericaceae</taxon>
        <taxon>Vaccinioideae</taxon>
        <taxon>Vaccinieae</taxon>
        <taxon>Vaccinium</taxon>
    </lineage>
</organism>